<evidence type="ECO:0000313" key="8">
    <source>
        <dbReference type="Proteomes" id="UP000229498"/>
    </source>
</evidence>
<dbReference type="GO" id="GO:0046983">
    <property type="term" value="F:protein dimerization activity"/>
    <property type="evidence" value="ECO:0007669"/>
    <property type="project" value="InterPro"/>
</dbReference>
<dbReference type="Pfam" id="PF08100">
    <property type="entry name" value="Dimerisation"/>
    <property type="match status" value="1"/>
</dbReference>
<dbReference type="InterPro" id="IPR016461">
    <property type="entry name" value="COMT-like"/>
</dbReference>
<dbReference type="Pfam" id="PF00891">
    <property type="entry name" value="Methyltransf_2"/>
    <property type="match status" value="1"/>
</dbReference>
<keyword evidence="2 7" id="KW-0808">Transferase</keyword>
<feature type="active site" description="Proton acceptor" evidence="4">
    <location>
        <position position="260"/>
    </location>
</feature>
<proteinExistence type="predicted"/>
<dbReference type="OrthoDB" id="9766840at2"/>
<dbReference type="GO" id="GO:0032259">
    <property type="term" value="P:methylation"/>
    <property type="evidence" value="ECO:0007669"/>
    <property type="project" value="UniProtKB-KW"/>
</dbReference>
<organism evidence="7 8">
    <name type="scientific">Minwuia thermotolerans</name>
    <dbReference type="NCBI Taxonomy" id="2056226"/>
    <lineage>
        <taxon>Bacteria</taxon>
        <taxon>Pseudomonadati</taxon>
        <taxon>Pseudomonadota</taxon>
        <taxon>Alphaproteobacteria</taxon>
        <taxon>Minwuiales</taxon>
        <taxon>Minwuiaceae</taxon>
        <taxon>Minwuia</taxon>
    </lineage>
</organism>
<reference evidence="7 8" key="1">
    <citation type="submission" date="2017-11" db="EMBL/GenBank/DDBJ databases">
        <title>Draft genome sequence of Rhizobiales bacterium SY3-13.</title>
        <authorList>
            <person name="Sun C."/>
        </authorList>
    </citation>
    <scope>NUCLEOTIDE SEQUENCE [LARGE SCALE GENOMIC DNA]</scope>
    <source>
        <strain evidence="7 8">SY3-13</strain>
    </source>
</reference>
<accession>A0A2M9G6E8</accession>
<comment type="caution">
    <text evidence="7">The sequence shown here is derived from an EMBL/GenBank/DDBJ whole genome shotgun (WGS) entry which is preliminary data.</text>
</comment>
<evidence type="ECO:0000256" key="3">
    <source>
        <dbReference type="ARBA" id="ARBA00022691"/>
    </source>
</evidence>
<dbReference type="InterPro" id="IPR036388">
    <property type="entry name" value="WH-like_DNA-bd_sf"/>
</dbReference>
<keyword evidence="8" id="KW-1185">Reference proteome</keyword>
<evidence type="ECO:0000256" key="2">
    <source>
        <dbReference type="ARBA" id="ARBA00022679"/>
    </source>
</evidence>
<keyword evidence="3" id="KW-0949">S-adenosyl-L-methionine</keyword>
<dbReference type="PANTHER" id="PTHR43712:SF2">
    <property type="entry name" value="O-METHYLTRANSFERASE CICE"/>
    <property type="match status" value="1"/>
</dbReference>
<dbReference type="Gene3D" id="1.10.10.10">
    <property type="entry name" value="Winged helix-like DNA-binding domain superfamily/Winged helix DNA-binding domain"/>
    <property type="match status" value="1"/>
</dbReference>
<dbReference type="Gene3D" id="3.40.50.150">
    <property type="entry name" value="Vaccinia Virus protein VP39"/>
    <property type="match status" value="1"/>
</dbReference>
<feature type="domain" description="O-methyltransferase dimerisation" evidence="6">
    <location>
        <begin position="22"/>
        <end position="96"/>
    </location>
</feature>
<dbReference type="InterPro" id="IPR001077">
    <property type="entry name" value="COMT_C"/>
</dbReference>
<dbReference type="SUPFAM" id="SSF46785">
    <property type="entry name" value="Winged helix' DNA-binding domain"/>
    <property type="match status" value="1"/>
</dbReference>
<dbReference type="PANTHER" id="PTHR43712">
    <property type="entry name" value="PUTATIVE (AFU_ORTHOLOGUE AFUA_4G14580)-RELATED"/>
    <property type="match status" value="1"/>
</dbReference>
<dbReference type="GO" id="GO:0008171">
    <property type="term" value="F:O-methyltransferase activity"/>
    <property type="evidence" value="ECO:0007669"/>
    <property type="project" value="InterPro"/>
</dbReference>
<protein>
    <submittedName>
        <fullName evidence="7">Hydroxyneurosporene methyltransferase</fullName>
    </submittedName>
</protein>
<dbReference type="PIRSF" id="PIRSF005739">
    <property type="entry name" value="O-mtase"/>
    <property type="match status" value="1"/>
</dbReference>
<gene>
    <name evidence="7" type="ORF">CVT23_03180</name>
</gene>
<feature type="domain" description="O-methyltransferase C-terminal" evidence="5">
    <location>
        <begin position="120"/>
        <end position="331"/>
    </location>
</feature>
<dbReference type="Proteomes" id="UP000229498">
    <property type="component" value="Unassembled WGS sequence"/>
</dbReference>
<keyword evidence="1 7" id="KW-0489">Methyltransferase</keyword>
<dbReference type="SUPFAM" id="SSF53335">
    <property type="entry name" value="S-adenosyl-L-methionine-dependent methyltransferases"/>
    <property type="match status" value="1"/>
</dbReference>
<evidence type="ECO:0000256" key="1">
    <source>
        <dbReference type="ARBA" id="ARBA00022603"/>
    </source>
</evidence>
<evidence type="ECO:0000256" key="4">
    <source>
        <dbReference type="PIRSR" id="PIRSR005739-1"/>
    </source>
</evidence>
<dbReference type="RefSeq" id="WP_109796137.1">
    <property type="nucleotide sequence ID" value="NZ_PHIG01000007.1"/>
</dbReference>
<evidence type="ECO:0000259" key="5">
    <source>
        <dbReference type="Pfam" id="PF00891"/>
    </source>
</evidence>
<dbReference type="AlphaFoldDB" id="A0A2M9G6E8"/>
<dbReference type="InterPro" id="IPR036390">
    <property type="entry name" value="WH_DNA-bd_sf"/>
</dbReference>
<dbReference type="InterPro" id="IPR029063">
    <property type="entry name" value="SAM-dependent_MTases_sf"/>
</dbReference>
<sequence length="351" mass="38428">MNDFAALADTALAADPAAVVTDLIFGRWRSQILHAGVRLGVFDALGDDARGAETVAAERSLDPALTYRLLRALGAIGLLAEDAAGRFRLTEAGRLLQADHPQSLRGVTLLEEGPEHYTIWRHLPDMVREGRQNAFHREFGRHAFEHAGVDPAYEQVFDAAMTSYSGLQSGLVLEALAQYDFSGCETICDVGGGRGHMLCSLLAAHPHLQGMVLERSDVIAETGKLWAEPMGVAGRCEFVAGDMFHGAPPADVYTMKMILHDWDDDECVRILSALARTAPADGRLLVMEHVVPGPSEPHFAKLFDIHMMCWGTGRERTAEEYQALMERAGWRPAGVHYPASRMMGVVEGRRV</sequence>
<name>A0A2M9G6E8_9PROT</name>
<dbReference type="InterPro" id="IPR012967">
    <property type="entry name" value="COMT_dimerisation"/>
</dbReference>
<dbReference type="PROSITE" id="PS51683">
    <property type="entry name" value="SAM_OMT_II"/>
    <property type="match status" value="1"/>
</dbReference>
<dbReference type="EMBL" id="PHIG01000007">
    <property type="protein sequence ID" value="PJK31246.1"/>
    <property type="molecule type" value="Genomic_DNA"/>
</dbReference>
<evidence type="ECO:0000313" key="7">
    <source>
        <dbReference type="EMBL" id="PJK31246.1"/>
    </source>
</evidence>
<evidence type="ECO:0000259" key="6">
    <source>
        <dbReference type="Pfam" id="PF08100"/>
    </source>
</evidence>